<organism evidence="3 4">
    <name type="scientific">Tupaia chinensis</name>
    <name type="common">Chinese tree shrew</name>
    <name type="synonym">Tupaia belangeri chinensis</name>
    <dbReference type="NCBI Taxonomy" id="246437"/>
    <lineage>
        <taxon>Eukaryota</taxon>
        <taxon>Metazoa</taxon>
        <taxon>Chordata</taxon>
        <taxon>Craniata</taxon>
        <taxon>Vertebrata</taxon>
        <taxon>Euteleostomi</taxon>
        <taxon>Mammalia</taxon>
        <taxon>Eutheria</taxon>
        <taxon>Euarchontoglires</taxon>
        <taxon>Scandentia</taxon>
        <taxon>Tupaiidae</taxon>
        <taxon>Tupaia</taxon>
    </lineage>
</organism>
<feature type="compositionally biased region" description="Polar residues" evidence="1">
    <location>
        <begin position="53"/>
        <end position="62"/>
    </location>
</feature>
<dbReference type="Proteomes" id="UP000011518">
    <property type="component" value="Unassembled WGS sequence"/>
</dbReference>
<evidence type="ECO:0000313" key="4">
    <source>
        <dbReference type="Proteomes" id="UP000011518"/>
    </source>
</evidence>
<proteinExistence type="predicted"/>
<reference evidence="4" key="1">
    <citation type="submission" date="2012-07" db="EMBL/GenBank/DDBJ databases">
        <title>Genome of the Chinese tree shrew, a rising model animal genetically related to primates.</title>
        <authorList>
            <person name="Zhang G."/>
            <person name="Fan Y."/>
            <person name="Yao Y."/>
            <person name="Huang Z."/>
        </authorList>
    </citation>
    <scope>NUCLEOTIDE SEQUENCE [LARGE SCALE GENOMIC DNA]</scope>
</reference>
<evidence type="ECO:0000259" key="2">
    <source>
        <dbReference type="PROSITE" id="PS50108"/>
    </source>
</evidence>
<accession>L9KYY3</accession>
<evidence type="ECO:0000256" key="1">
    <source>
        <dbReference type="SAM" id="MobiDB-lite"/>
    </source>
</evidence>
<dbReference type="InParanoid" id="L9KYY3"/>
<reference evidence="4" key="2">
    <citation type="journal article" date="2013" name="Nat. Commun.">
        <title>Genome of the Chinese tree shrew.</title>
        <authorList>
            <person name="Fan Y."/>
            <person name="Huang Z.Y."/>
            <person name="Cao C.C."/>
            <person name="Chen C.S."/>
            <person name="Chen Y.X."/>
            <person name="Fan D.D."/>
            <person name="He J."/>
            <person name="Hou H.L."/>
            <person name="Hu L."/>
            <person name="Hu X.T."/>
            <person name="Jiang X.T."/>
            <person name="Lai R."/>
            <person name="Lang Y.S."/>
            <person name="Liang B."/>
            <person name="Liao S.G."/>
            <person name="Mu D."/>
            <person name="Ma Y.Y."/>
            <person name="Niu Y.Y."/>
            <person name="Sun X.Q."/>
            <person name="Xia J.Q."/>
            <person name="Xiao J."/>
            <person name="Xiong Z.Q."/>
            <person name="Xu L."/>
            <person name="Yang L."/>
            <person name="Zhang Y."/>
            <person name="Zhao W."/>
            <person name="Zhao X.D."/>
            <person name="Zheng Y.T."/>
            <person name="Zhou J.M."/>
            <person name="Zhu Y.B."/>
            <person name="Zhang G.J."/>
            <person name="Wang J."/>
            <person name="Yao Y.G."/>
        </authorList>
    </citation>
    <scope>NUCLEOTIDE SEQUENCE [LARGE SCALE GENOMIC DNA]</scope>
</reference>
<dbReference type="PROSITE" id="PS50108">
    <property type="entry name" value="CRIB"/>
    <property type="match status" value="1"/>
</dbReference>
<gene>
    <name evidence="3" type="ORF">TREES_T100008931</name>
</gene>
<feature type="region of interest" description="Disordered" evidence="1">
    <location>
        <begin position="25"/>
        <end position="94"/>
    </location>
</feature>
<dbReference type="EMBL" id="KB320603">
    <property type="protein sequence ID" value="ELW67704.1"/>
    <property type="molecule type" value="Genomic_DNA"/>
</dbReference>
<keyword evidence="4" id="KW-1185">Reference proteome</keyword>
<sequence>MVGQGTIPLVKQLSCPQSWAAAPATVSVATPGDGRHPAPQSSTQESPRDRWSTEQQSSQSHTGDMGTDTCIGTPPYSTFSHTDHIGPGPHTQPQAAYQQDLEGLDMSFWILLEQISESITSWGSKVTPPIILRTLLSVVPYLGKILMELAILDAVVCDYVDGFEKSNETQKLQLAANQFHIEPEEQYGV</sequence>
<dbReference type="AlphaFoldDB" id="L9KYY3"/>
<protein>
    <recommendedName>
        <fullName evidence="2">CRIB domain-containing protein</fullName>
    </recommendedName>
</protein>
<evidence type="ECO:0000313" key="3">
    <source>
        <dbReference type="EMBL" id="ELW67704.1"/>
    </source>
</evidence>
<dbReference type="InterPro" id="IPR000095">
    <property type="entry name" value="CRIB_dom"/>
</dbReference>
<feature type="domain" description="CRIB" evidence="2">
    <location>
        <begin position="71"/>
        <end position="86"/>
    </location>
</feature>
<name>L9KYY3_TUPCH</name>